<accession>A0ABQ1SCL4</accession>
<name>A0ABQ1SCL4_9FLAO</name>
<proteinExistence type="predicted"/>
<protein>
    <recommendedName>
        <fullName evidence="4">DUF4258 domain-containing protein</fullName>
    </recommendedName>
</protein>
<evidence type="ECO:0000256" key="1">
    <source>
        <dbReference type="SAM" id="Phobius"/>
    </source>
</evidence>
<evidence type="ECO:0008006" key="4">
    <source>
        <dbReference type="Google" id="ProtNLM"/>
    </source>
</evidence>
<organism evidence="2 3">
    <name type="scientific">Psychroflexus planctonicus</name>
    <dbReference type="NCBI Taxonomy" id="1526575"/>
    <lineage>
        <taxon>Bacteria</taxon>
        <taxon>Pseudomonadati</taxon>
        <taxon>Bacteroidota</taxon>
        <taxon>Flavobacteriia</taxon>
        <taxon>Flavobacteriales</taxon>
        <taxon>Flavobacteriaceae</taxon>
        <taxon>Psychroflexus</taxon>
    </lineage>
</organism>
<keyword evidence="1" id="KW-0812">Transmembrane</keyword>
<gene>
    <name evidence="2" type="ORF">GCM10010832_05400</name>
</gene>
<keyword evidence="3" id="KW-1185">Reference proteome</keyword>
<dbReference type="Proteomes" id="UP000599179">
    <property type="component" value="Unassembled WGS sequence"/>
</dbReference>
<keyword evidence="1" id="KW-0472">Membrane</keyword>
<keyword evidence="1" id="KW-1133">Transmembrane helix</keyword>
<reference evidence="3" key="1">
    <citation type="journal article" date="2019" name="Int. J. Syst. Evol. Microbiol.">
        <title>The Global Catalogue of Microorganisms (GCM) 10K type strain sequencing project: providing services to taxonomists for standard genome sequencing and annotation.</title>
        <authorList>
            <consortium name="The Broad Institute Genomics Platform"/>
            <consortium name="The Broad Institute Genome Sequencing Center for Infectious Disease"/>
            <person name="Wu L."/>
            <person name="Ma J."/>
        </authorList>
    </citation>
    <scope>NUCLEOTIDE SEQUENCE [LARGE SCALE GENOMIC DNA]</scope>
    <source>
        <strain evidence="3">CGMCC 1.12931</strain>
    </source>
</reference>
<evidence type="ECO:0000313" key="3">
    <source>
        <dbReference type="Proteomes" id="UP000599179"/>
    </source>
</evidence>
<evidence type="ECO:0000313" key="2">
    <source>
        <dbReference type="EMBL" id="GGE27593.1"/>
    </source>
</evidence>
<dbReference type="EMBL" id="BMGM01000002">
    <property type="protein sequence ID" value="GGE27593.1"/>
    <property type="molecule type" value="Genomic_DNA"/>
</dbReference>
<comment type="caution">
    <text evidence="2">The sequence shown here is derived from an EMBL/GenBank/DDBJ whole genome shotgun (WGS) entry which is preliminary data.</text>
</comment>
<feature type="transmembrane region" description="Helical" evidence="1">
    <location>
        <begin position="7"/>
        <end position="25"/>
    </location>
</feature>
<sequence length="125" mass="14335">MKFVHRLAYYSFGLVIGIVFLLFFLSGKKTSCNYGLDARVKKNIRIKERQISEEALRQFQDTQIDTASISALLSNGNVDFKKSNTKLDSCKVYYIEGSYKKENLAMLFENCDSIARVQKLTVIDE</sequence>
<dbReference type="RefSeq" id="WP_188457552.1">
    <property type="nucleotide sequence ID" value="NZ_BMGM01000002.1"/>
</dbReference>